<dbReference type="STRING" id="5786.F0ZUP0"/>
<protein>
    <submittedName>
        <fullName evidence="3">Uncharacterized protein</fullName>
    </submittedName>
</protein>
<evidence type="ECO:0000256" key="2">
    <source>
        <dbReference type="SAM" id="Phobius"/>
    </source>
</evidence>
<feature type="region of interest" description="Disordered" evidence="1">
    <location>
        <begin position="93"/>
        <end position="145"/>
    </location>
</feature>
<dbReference type="InParanoid" id="F0ZUP0"/>
<sequence>MGCAKITGVIALCLTILFTGLTIYYGFKFFNAYELGKSYEETLCTVEKKVDSGLCNVDSSSECYKQNDDIWWYNNWGSNPWIIINGGGYSTGGGNYDGGDDDDDDDDDGEYDEGGRDTGEYDDDDDGGDDEGGEDVGGDAGGDDDIMREYAIKGYKKEGATSGAGDLSNLREFKNIKKSLKQKMVSEVKAKNIVEGSSSHNSSSNNFSGSVNNSSSSFDSNSYSGCSDDCYQGIFTVIYNVGNGTLVNSTIKGLVSVESDWVKAYLNNYHIGYNYTCWYSSRNVDNVVWFKPPKIKSSYLAGFVIDGILALISVIVAIFMVVRICHHHRHHHGYESINH</sequence>
<dbReference type="EMBL" id="GL871198">
    <property type="protein sequence ID" value="EGC32329.1"/>
    <property type="molecule type" value="Genomic_DNA"/>
</dbReference>
<evidence type="ECO:0000313" key="3">
    <source>
        <dbReference type="EMBL" id="EGC32329.1"/>
    </source>
</evidence>
<dbReference type="OrthoDB" id="21384at2759"/>
<keyword evidence="2" id="KW-1133">Transmembrane helix</keyword>
<evidence type="ECO:0000313" key="4">
    <source>
        <dbReference type="Proteomes" id="UP000001064"/>
    </source>
</evidence>
<dbReference type="AlphaFoldDB" id="F0ZUP0"/>
<feature type="compositionally biased region" description="Acidic residues" evidence="1">
    <location>
        <begin position="98"/>
        <end position="112"/>
    </location>
</feature>
<dbReference type="KEGG" id="dpp:DICPUDRAFT_81817"/>
<accession>F0ZUP0</accession>
<dbReference type="Proteomes" id="UP000001064">
    <property type="component" value="Unassembled WGS sequence"/>
</dbReference>
<feature type="compositionally biased region" description="Acidic residues" evidence="1">
    <location>
        <begin position="120"/>
        <end position="144"/>
    </location>
</feature>
<dbReference type="RefSeq" id="XP_003291131.1">
    <property type="nucleotide sequence ID" value="XM_003291083.1"/>
</dbReference>
<feature type="transmembrane region" description="Helical" evidence="2">
    <location>
        <begin position="299"/>
        <end position="322"/>
    </location>
</feature>
<keyword evidence="2" id="KW-0812">Transmembrane</keyword>
<organism evidence="3 4">
    <name type="scientific">Dictyostelium purpureum</name>
    <name type="common">Slime mold</name>
    <dbReference type="NCBI Taxonomy" id="5786"/>
    <lineage>
        <taxon>Eukaryota</taxon>
        <taxon>Amoebozoa</taxon>
        <taxon>Evosea</taxon>
        <taxon>Eumycetozoa</taxon>
        <taxon>Dictyostelia</taxon>
        <taxon>Dictyosteliales</taxon>
        <taxon>Dictyosteliaceae</taxon>
        <taxon>Dictyostelium</taxon>
    </lineage>
</organism>
<gene>
    <name evidence="3" type="ORF">DICPUDRAFT_81817</name>
</gene>
<name>F0ZUP0_DICPU</name>
<dbReference type="VEuPathDB" id="AmoebaDB:DICPUDRAFT_81817"/>
<proteinExistence type="predicted"/>
<feature type="transmembrane region" description="Helical" evidence="2">
    <location>
        <begin position="6"/>
        <end position="27"/>
    </location>
</feature>
<evidence type="ECO:0000256" key="1">
    <source>
        <dbReference type="SAM" id="MobiDB-lite"/>
    </source>
</evidence>
<dbReference type="eggNOG" id="ENOG502QQ65">
    <property type="taxonomic scope" value="Eukaryota"/>
</dbReference>
<dbReference type="OMA" id="SEIACYQ"/>
<keyword evidence="4" id="KW-1185">Reference proteome</keyword>
<reference evidence="4" key="1">
    <citation type="journal article" date="2011" name="Genome Biol.">
        <title>Comparative genomics of the social amoebae Dictyostelium discoideum and Dictyostelium purpureum.</title>
        <authorList>
            <consortium name="US DOE Joint Genome Institute (JGI-PGF)"/>
            <person name="Sucgang R."/>
            <person name="Kuo A."/>
            <person name="Tian X."/>
            <person name="Salerno W."/>
            <person name="Parikh A."/>
            <person name="Feasley C.L."/>
            <person name="Dalin E."/>
            <person name="Tu H."/>
            <person name="Huang E."/>
            <person name="Barry K."/>
            <person name="Lindquist E."/>
            <person name="Shapiro H."/>
            <person name="Bruce D."/>
            <person name="Schmutz J."/>
            <person name="Salamov A."/>
            <person name="Fey P."/>
            <person name="Gaudet P."/>
            <person name="Anjard C."/>
            <person name="Babu M.M."/>
            <person name="Basu S."/>
            <person name="Bushmanova Y."/>
            <person name="van der Wel H."/>
            <person name="Katoh-Kurasawa M."/>
            <person name="Dinh C."/>
            <person name="Coutinho P.M."/>
            <person name="Saito T."/>
            <person name="Elias M."/>
            <person name="Schaap P."/>
            <person name="Kay R.R."/>
            <person name="Henrissat B."/>
            <person name="Eichinger L."/>
            <person name="Rivero F."/>
            <person name="Putnam N.H."/>
            <person name="West C.M."/>
            <person name="Loomis W.F."/>
            <person name="Chisholm R.L."/>
            <person name="Shaulsky G."/>
            <person name="Strassmann J.E."/>
            <person name="Queller D.C."/>
            <person name="Kuspa A."/>
            <person name="Grigoriev I.V."/>
        </authorList>
    </citation>
    <scope>NUCLEOTIDE SEQUENCE [LARGE SCALE GENOMIC DNA]</scope>
    <source>
        <strain evidence="4">QSDP1</strain>
    </source>
</reference>
<keyword evidence="2" id="KW-0472">Membrane</keyword>
<dbReference type="GeneID" id="10507329"/>